<dbReference type="EMBL" id="NCSJ02000421">
    <property type="protein sequence ID" value="RFU24641.1"/>
    <property type="molecule type" value="Genomic_DNA"/>
</dbReference>
<protein>
    <recommendedName>
        <fullName evidence="3">4a-hydroxytetrahydrobiopterin dehydratase</fullName>
        <ecNumber evidence="3">4.2.1.96</ecNumber>
    </recommendedName>
    <alternativeName>
        <fullName evidence="5">4-alpha-hydroxy-tetrahydropterin dehydratase</fullName>
    </alternativeName>
</protein>
<feature type="non-terminal residue" evidence="6">
    <location>
        <position position="141"/>
    </location>
</feature>
<feature type="non-terminal residue" evidence="6">
    <location>
        <position position="1"/>
    </location>
</feature>
<evidence type="ECO:0000256" key="1">
    <source>
        <dbReference type="ARBA" id="ARBA00001554"/>
    </source>
</evidence>
<evidence type="ECO:0000313" key="7">
    <source>
        <dbReference type="Proteomes" id="UP000258309"/>
    </source>
</evidence>
<accession>A0A3E2GU14</accession>
<keyword evidence="7" id="KW-1185">Reference proteome</keyword>
<dbReference type="EC" id="4.2.1.96" evidence="3"/>
<dbReference type="CDD" id="cd00488">
    <property type="entry name" value="PCD_DCoH"/>
    <property type="match status" value="1"/>
</dbReference>
<dbReference type="AlphaFoldDB" id="A0A3E2GU14"/>
<gene>
    <name evidence="6" type="ORF">B7463_g11698</name>
</gene>
<evidence type="ECO:0000256" key="2">
    <source>
        <dbReference type="ARBA" id="ARBA00006472"/>
    </source>
</evidence>
<comment type="catalytic activity">
    <reaction evidence="1">
        <text>(4aS,6R)-4a-hydroxy-L-erythro-5,6,7,8-tetrahydrobiopterin = (6R)-L-erythro-6,7-dihydrobiopterin + H2O</text>
        <dbReference type="Rhea" id="RHEA:11920"/>
        <dbReference type="ChEBI" id="CHEBI:15377"/>
        <dbReference type="ChEBI" id="CHEBI:15642"/>
        <dbReference type="ChEBI" id="CHEBI:43120"/>
        <dbReference type="EC" id="4.2.1.96"/>
    </reaction>
</comment>
<proteinExistence type="inferred from homology"/>
<dbReference type="PANTHER" id="PTHR12599:SF0">
    <property type="entry name" value="PTERIN-4-ALPHA-CARBINOLAMINE DEHYDRATASE"/>
    <property type="match status" value="1"/>
</dbReference>
<dbReference type="OMA" id="VHWTTHR"/>
<dbReference type="OrthoDB" id="277398at2759"/>
<dbReference type="STRING" id="5539.A0A3E2GU14"/>
<organism evidence="6 7">
    <name type="scientific">Scytalidium lignicola</name>
    <name type="common">Hyphomycete</name>
    <dbReference type="NCBI Taxonomy" id="5539"/>
    <lineage>
        <taxon>Eukaryota</taxon>
        <taxon>Fungi</taxon>
        <taxon>Dikarya</taxon>
        <taxon>Ascomycota</taxon>
        <taxon>Pezizomycotina</taxon>
        <taxon>Leotiomycetes</taxon>
        <taxon>Leotiomycetes incertae sedis</taxon>
        <taxon>Scytalidium</taxon>
    </lineage>
</organism>
<evidence type="ECO:0000256" key="4">
    <source>
        <dbReference type="ARBA" id="ARBA00023239"/>
    </source>
</evidence>
<dbReference type="Proteomes" id="UP000258309">
    <property type="component" value="Unassembled WGS sequence"/>
</dbReference>
<dbReference type="PANTHER" id="PTHR12599">
    <property type="entry name" value="PTERIN-4-ALPHA-CARBINOLAMINE DEHYDRATASE"/>
    <property type="match status" value="1"/>
</dbReference>
<dbReference type="Gene3D" id="3.30.1360.20">
    <property type="entry name" value="Transcriptional coactivator/pterin dehydratase"/>
    <property type="match status" value="1"/>
</dbReference>
<evidence type="ECO:0000256" key="3">
    <source>
        <dbReference type="ARBA" id="ARBA00013252"/>
    </source>
</evidence>
<dbReference type="InterPro" id="IPR001533">
    <property type="entry name" value="Pterin_deHydtase"/>
</dbReference>
<name>A0A3E2GU14_SCYLI</name>
<comment type="similarity">
    <text evidence="2">Belongs to the pterin-4-alpha-carbinolamine dehydratase family.</text>
</comment>
<comment type="caution">
    <text evidence="6">The sequence shown here is derived from an EMBL/GenBank/DDBJ whole genome shotgun (WGS) entry which is preliminary data.</text>
</comment>
<dbReference type="InterPro" id="IPR036428">
    <property type="entry name" value="PCD_sf"/>
</dbReference>
<dbReference type="GO" id="GO:0008124">
    <property type="term" value="F:4-alpha-hydroxytetrahydrobiopterin dehydratase activity"/>
    <property type="evidence" value="ECO:0007669"/>
    <property type="project" value="UniProtKB-EC"/>
</dbReference>
<dbReference type="GO" id="GO:0006729">
    <property type="term" value="P:tetrahydrobiopterin biosynthetic process"/>
    <property type="evidence" value="ECO:0007669"/>
    <property type="project" value="InterPro"/>
</dbReference>
<evidence type="ECO:0000256" key="5">
    <source>
        <dbReference type="ARBA" id="ARBA00030497"/>
    </source>
</evidence>
<sequence length="141" mass="15525">MAKPLFSEAPGVDMEALEKELGRLLVGEEGGGKWRLTEKGNGIERSFRFKGFKKTWEFMDTVAKECQVYNTTFIRWTTHSPPGLSEKDIAMARYCDEIAAKYGEVELSPEENETAKGGQGKDLADKVAAAAGDCCVPKKKA</sequence>
<dbReference type="SUPFAM" id="SSF55248">
    <property type="entry name" value="PCD-like"/>
    <property type="match status" value="1"/>
</dbReference>
<keyword evidence="4" id="KW-0456">Lyase</keyword>
<reference evidence="6 7" key="1">
    <citation type="submission" date="2018-05" db="EMBL/GenBank/DDBJ databases">
        <title>Draft genome sequence of Scytalidium lignicola DSM 105466, a ubiquitous saprotrophic fungus.</title>
        <authorList>
            <person name="Buettner E."/>
            <person name="Gebauer A.M."/>
            <person name="Hofrichter M."/>
            <person name="Liers C."/>
            <person name="Kellner H."/>
        </authorList>
    </citation>
    <scope>NUCLEOTIDE SEQUENCE [LARGE SCALE GENOMIC DNA]</scope>
    <source>
        <strain evidence="6 7">DSM 105466</strain>
    </source>
</reference>
<evidence type="ECO:0000313" key="6">
    <source>
        <dbReference type="EMBL" id="RFU24641.1"/>
    </source>
</evidence>
<dbReference type="Pfam" id="PF01329">
    <property type="entry name" value="Pterin_4a"/>
    <property type="match status" value="1"/>
</dbReference>